<evidence type="ECO:0000256" key="1">
    <source>
        <dbReference type="SAM" id="SignalP"/>
    </source>
</evidence>
<dbReference type="SUPFAM" id="SSF56935">
    <property type="entry name" value="Porins"/>
    <property type="match status" value="1"/>
</dbReference>
<feature type="chain" id="PRO_5021922908" evidence="1">
    <location>
        <begin position="22"/>
        <end position="438"/>
    </location>
</feature>
<protein>
    <submittedName>
        <fullName evidence="2">Phosphate-selective porin O and P</fullName>
    </submittedName>
</protein>
<dbReference type="EMBL" id="CP036268">
    <property type="protein sequence ID" value="QDT36355.1"/>
    <property type="molecule type" value="Genomic_DNA"/>
</dbReference>
<dbReference type="Pfam" id="PF07396">
    <property type="entry name" value="Porin_O_P"/>
    <property type="match status" value="1"/>
</dbReference>
<organism evidence="2 3">
    <name type="scientific">Stratiformator vulcanicus</name>
    <dbReference type="NCBI Taxonomy" id="2527980"/>
    <lineage>
        <taxon>Bacteria</taxon>
        <taxon>Pseudomonadati</taxon>
        <taxon>Planctomycetota</taxon>
        <taxon>Planctomycetia</taxon>
        <taxon>Planctomycetales</taxon>
        <taxon>Planctomycetaceae</taxon>
        <taxon>Stratiformator</taxon>
    </lineage>
</organism>
<evidence type="ECO:0000313" key="3">
    <source>
        <dbReference type="Proteomes" id="UP000317318"/>
    </source>
</evidence>
<dbReference type="InterPro" id="IPR023614">
    <property type="entry name" value="Porin_dom_sf"/>
</dbReference>
<dbReference type="RefSeq" id="WP_145362565.1">
    <property type="nucleotide sequence ID" value="NZ_CP036268.1"/>
</dbReference>
<feature type="signal peptide" evidence="1">
    <location>
        <begin position="1"/>
        <end position="21"/>
    </location>
</feature>
<dbReference type="Proteomes" id="UP000317318">
    <property type="component" value="Chromosome"/>
</dbReference>
<proteinExistence type="predicted"/>
<accession>A0A517QXH8</accession>
<dbReference type="AlphaFoldDB" id="A0A517QXH8"/>
<sequence precursor="true">MSLRSIGSVALAISLSHSVFADEPTDSTVVAAAHEQSTWTVSEAIEDWEVGYAGGFFLRSPKHPPPFSLIINGRLQMRHTGLIVREPVFVDNGGNRFDRPPRNDFEMERARLQFKGTFFDPKLSYNFVIDGDTDELARLDFLIYKFEYEYEPWLIFGVGREKVAASREWLDSSKFMPFTDRSVATTFFRPSFSDSVWARGALTDDLRYLAMISNGLNTTRVSPANEDDRLAPSFTMWWEPLEDYGVDYSDLEYHEDPAVRLGFGTAYASQDEFIDPDLVTNELIFVRLVDGTRLIEDGALAPGVQVEQFDVALLSLDAAWKYRGLGLWAEYYLRWIENIKGDGPLPMNELFQHGFMAGGGYFLIPEKLEAVARMSAIYGEFGSAYAYAAGLNYYVRGHDLKFQFDVTQLVDNPAQNGGPNLRAGDDGVLIRSQVQLAF</sequence>
<dbReference type="Gene3D" id="2.40.160.10">
    <property type="entry name" value="Porin"/>
    <property type="match status" value="1"/>
</dbReference>
<reference evidence="2 3" key="1">
    <citation type="submission" date="2019-02" db="EMBL/GenBank/DDBJ databases">
        <title>Deep-cultivation of Planctomycetes and their phenomic and genomic characterization uncovers novel biology.</title>
        <authorList>
            <person name="Wiegand S."/>
            <person name="Jogler M."/>
            <person name="Boedeker C."/>
            <person name="Pinto D."/>
            <person name="Vollmers J."/>
            <person name="Rivas-Marin E."/>
            <person name="Kohn T."/>
            <person name="Peeters S.H."/>
            <person name="Heuer A."/>
            <person name="Rast P."/>
            <person name="Oberbeckmann S."/>
            <person name="Bunk B."/>
            <person name="Jeske O."/>
            <person name="Meyerdierks A."/>
            <person name="Storesund J.E."/>
            <person name="Kallscheuer N."/>
            <person name="Luecker S."/>
            <person name="Lage O.M."/>
            <person name="Pohl T."/>
            <person name="Merkel B.J."/>
            <person name="Hornburger P."/>
            <person name="Mueller R.-W."/>
            <person name="Bruemmer F."/>
            <person name="Labrenz M."/>
            <person name="Spormann A.M."/>
            <person name="Op den Camp H."/>
            <person name="Overmann J."/>
            <person name="Amann R."/>
            <person name="Jetten M.S.M."/>
            <person name="Mascher T."/>
            <person name="Medema M.H."/>
            <person name="Devos D.P."/>
            <person name="Kaster A.-K."/>
            <person name="Ovreas L."/>
            <person name="Rohde M."/>
            <person name="Galperin M.Y."/>
            <person name="Jogler C."/>
        </authorList>
    </citation>
    <scope>NUCLEOTIDE SEQUENCE [LARGE SCALE GENOMIC DNA]</scope>
    <source>
        <strain evidence="2 3">Pan189</strain>
    </source>
</reference>
<keyword evidence="1" id="KW-0732">Signal</keyword>
<keyword evidence="3" id="KW-1185">Reference proteome</keyword>
<dbReference type="OrthoDB" id="9760167at2"/>
<evidence type="ECO:0000313" key="2">
    <source>
        <dbReference type="EMBL" id="QDT36355.1"/>
    </source>
</evidence>
<gene>
    <name evidence="2" type="ORF">Pan189_07110</name>
</gene>
<dbReference type="InterPro" id="IPR010870">
    <property type="entry name" value="Porin_O/P"/>
</dbReference>
<dbReference type="KEGG" id="svp:Pan189_07110"/>
<name>A0A517QXH8_9PLAN</name>